<gene>
    <name evidence="1" type="ORF">ONZ51_g11028</name>
    <name evidence="2" type="ORF">ONZ51_g6706</name>
</gene>
<evidence type="ECO:0000313" key="2">
    <source>
        <dbReference type="EMBL" id="KAJ8475234.1"/>
    </source>
</evidence>
<name>A0AAD7X856_9APHY</name>
<sequence length="127" mass="13678">MLAMAPKYALKTRLYVAIQGVIGDDTRTTGSADFKGFIAALLEIGFETVGGAIEVGVTLQPPLGMHGAEVDLFVAWPADKDGWWAYEYTAVASMLCDNYNIKAADFIEIPDDVNMEGIGFAIPAKNE</sequence>
<accession>A0AAD7X856</accession>
<organism evidence="2 3">
    <name type="scientific">Trametes cubensis</name>
    <dbReference type="NCBI Taxonomy" id="1111947"/>
    <lineage>
        <taxon>Eukaryota</taxon>
        <taxon>Fungi</taxon>
        <taxon>Dikarya</taxon>
        <taxon>Basidiomycota</taxon>
        <taxon>Agaricomycotina</taxon>
        <taxon>Agaricomycetes</taxon>
        <taxon>Polyporales</taxon>
        <taxon>Polyporaceae</taxon>
        <taxon>Trametes</taxon>
    </lineage>
</organism>
<dbReference type="Proteomes" id="UP001215151">
    <property type="component" value="Unassembled WGS sequence"/>
</dbReference>
<keyword evidence="3" id="KW-1185">Reference proteome</keyword>
<dbReference type="EMBL" id="JAPEVG010000165">
    <property type="protein sequence ID" value="KAJ8475234.1"/>
    <property type="molecule type" value="Genomic_DNA"/>
</dbReference>
<reference evidence="2" key="1">
    <citation type="submission" date="2022-11" db="EMBL/GenBank/DDBJ databases">
        <title>Genome Sequence of Cubamyces cubensis.</title>
        <authorList>
            <person name="Buettner E."/>
        </authorList>
    </citation>
    <scope>NUCLEOTIDE SEQUENCE</scope>
    <source>
        <strain evidence="2">MPL-01</strain>
    </source>
</reference>
<comment type="caution">
    <text evidence="2">The sequence shown here is derived from an EMBL/GenBank/DDBJ whole genome shotgun (WGS) entry which is preliminary data.</text>
</comment>
<evidence type="ECO:0000313" key="1">
    <source>
        <dbReference type="EMBL" id="KAJ8462235.1"/>
    </source>
</evidence>
<dbReference type="EMBL" id="JAPEVG010000484">
    <property type="protein sequence ID" value="KAJ8462235.1"/>
    <property type="molecule type" value="Genomic_DNA"/>
</dbReference>
<dbReference type="AlphaFoldDB" id="A0AAD7X856"/>
<evidence type="ECO:0000313" key="3">
    <source>
        <dbReference type="Proteomes" id="UP001215151"/>
    </source>
</evidence>
<proteinExistence type="predicted"/>
<protein>
    <submittedName>
        <fullName evidence="2">Uncharacterized protein</fullName>
    </submittedName>
</protein>